<evidence type="ECO:0000256" key="1">
    <source>
        <dbReference type="ARBA" id="ARBA00022491"/>
    </source>
</evidence>
<dbReference type="PANTHER" id="PTHR30055:SF240">
    <property type="entry name" value="HTH-TYPE TRANSCRIPTIONAL REGULATOR ACRR"/>
    <property type="match status" value="1"/>
</dbReference>
<dbReference type="SUPFAM" id="SSF48498">
    <property type="entry name" value="Tetracyclin repressor-like, C-terminal domain"/>
    <property type="match status" value="1"/>
</dbReference>
<protein>
    <submittedName>
        <fullName evidence="7">Transcriptional regulator, TetR family</fullName>
    </submittedName>
</protein>
<dbReference type="InterPro" id="IPR013572">
    <property type="entry name" value="Tscrpt_reg_MAATS_C"/>
</dbReference>
<dbReference type="GO" id="GO:0003700">
    <property type="term" value="F:DNA-binding transcription factor activity"/>
    <property type="evidence" value="ECO:0007669"/>
    <property type="project" value="TreeGrafter"/>
</dbReference>
<dbReference type="PRINTS" id="PR00455">
    <property type="entry name" value="HTHTETR"/>
</dbReference>
<accession>A0A1Y6FWH9</accession>
<evidence type="ECO:0000313" key="7">
    <source>
        <dbReference type="EMBL" id="SMQ79934.1"/>
    </source>
</evidence>
<dbReference type="Gene3D" id="1.10.357.10">
    <property type="entry name" value="Tetracycline Repressor, domain 2"/>
    <property type="match status" value="1"/>
</dbReference>
<dbReference type="PANTHER" id="PTHR30055">
    <property type="entry name" value="HTH-TYPE TRANSCRIPTIONAL REGULATOR RUTR"/>
    <property type="match status" value="1"/>
</dbReference>
<dbReference type="InterPro" id="IPR036271">
    <property type="entry name" value="Tet_transcr_reg_TetR-rel_C_sf"/>
</dbReference>
<organism evidence="7 8">
    <name type="scientific">Pseudidiomarina planktonica</name>
    <dbReference type="NCBI Taxonomy" id="1323738"/>
    <lineage>
        <taxon>Bacteria</taxon>
        <taxon>Pseudomonadati</taxon>
        <taxon>Pseudomonadota</taxon>
        <taxon>Gammaproteobacteria</taxon>
        <taxon>Alteromonadales</taxon>
        <taxon>Idiomarinaceae</taxon>
        <taxon>Pseudidiomarina</taxon>
    </lineage>
</organism>
<dbReference type="InterPro" id="IPR050109">
    <property type="entry name" value="HTH-type_TetR-like_transc_reg"/>
</dbReference>
<dbReference type="AlphaFoldDB" id="A0A1Y6FWH9"/>
<keyword evidence="4" id="KW-0804">Transcription</keyword>
<evidence type="ECO:0000313" key="8">
    <source>
        <dbReference type="Proteomes" id="UP000194450"/>
    </source>
</evidence>
<dbReference type="GO" id="GO:0000976">
    <property type="term" value="F:transcription cis-regulatory region binding"/>
    <property type="evidence" value="ECO:0007669"/>
    <property type="project" value="TreeGrafter"/>
</dbReference>
<dbReference type="SUPFAM" id="SSF46689">
    <property type="entry name" value="Homeodomain-like"/>
    <property type="match status" value="1"/>
</dbReference>
<proteinExistence type="predicted"/>
<evidence type="ECO:0000256" key="5">
    <source>
        <dbReference type="PROSITE-ProRule" id="PRU00335"/>
    </source>
</evidence>
<feature type="domain" description="HTH tetR-type" evidence="6">
    <location>
        <begin position="10"/>
        <end position="70"/>
    </location>
</feature>
<keyword evidence="8" id="KW-1185">Reference proteome</keyword>
<dbReference type="InterPro" id="IPR009057">
    <property type="entry name" value="Homeodomain-like_sf"/>
</dbReference>
<dbReference type="PROSITE" id="PS50977">
    <property type="entry name" value="HTH_TETR_2"/>
    <property type="match status" value="1"/>
</dbReference>
<name>A0A1Y6FWH9_9GAMM</name>
<reference evidence="8" key="1">
    <citation type="submission" date="2017-04" db="EMBL/GenBank/DDBJ databases">
        <authorList>
            <person name="Varghese N."/>
            <person name="Submissions S."/>
        </authorList>
    </citation>
    <scope>NUCLEOTIDE SEQUENCE [LARGE SCALE GENOMIC DNA]</scope>
</reference>
<dbReference type="EMBL" id="FXWH01000002">
    <property type="protein sequence ID" value="SMQ79934.1"/>
    <property type="molecule type" value="Genomic_DNA"/>
</dbReference>
<keyword evidence="2" id="KW-0805">Transcription regulation</keyword>
<dbReference type="RefSeq" id="WP_086434993.1">
    <property type="nucleotide sequence ID" value="NZ_FXWH01000002.1"/>
</dbReference>
<sequence>MVRRTKADALETRSALLDAAEQLFSEQGVTNTSMMQVAEAANMTRGAIYHHFKNKLDLIDSLMERVRLPVDEMRCQVQANSPNNPLEQITLRSQKFIRHAHDDPHTRALVEILLHKCEYVDDVLPIKTRHLTGRNECITDVQQLFELAIEKQQLPKSVKPHAATVGLFSLIDGLMYNWLLDKDYFDLLSVAEQSIQAYLNGLARKA</sequence>
<dbReference type="OrthoDB" id="5816932at2"/>
<feature type="DNA-binding region" description="H-T-H motif" evidence="5">
    <location>
        <begin position="33"/>
        <end position="52"/>
    </location>
</feature>
<dbReference type="Pfam" id="PF00440">
    <property type="entry name" value="TetR_N"/>
    <property type="match status" value="1"/>
</dbReference>
<evidence type="ECO:0000259" key="6">
    <source>
        <dbReference type="PROSITE" id="PS50977"/>
    </source>
</evidence>
<gene>
    <name evidence="7" type="ORF">SAMN06297229_1855</name>
</gene>
<dbReference type="InterPro" id="IPR001647">
    <property type="entry name" value="HTH_TetR"/>
</dbReference>
<evidence type="ECO:0000256" key="3">
    <source>
        <dbReference type="ARBA" id="ARBA00023125"/>
    </source>
</evidence>
<dbReference type="Pfam" id="PF08361">
    <property type="entry name" value="TetR_C_2"/>
    <property type="match status" value="1"/>
</dbReference>
<evidence type="ECO:0000256" key="2">
    <source>
        <dbReference type="ARBA" id="ARBA00023015"/>
    </source>
</evidence>
<keyword evidence="1" id="KW-0678">Repressor</keyword>
<dbReference type="Proteomes" id="UP000194450">
    <property type="component" value="Unassembled WGS sequence"/>
</dbReference>
<evidence type="ECO:0000256" key="4">
    <source>
        <dbReference type="ARBA" id="ARBA00023163"/>
    </source>
</evidence>
<keyword evidence="3 5" id="KW-0238">DNA-binding</keyword>